<reference evidence="1 2" key="1">
    <citation type="journal article" date="2021" name="Hortic Res">
        <title>High-quality reference genome and annotation aids understanding of berry development for evergreen blueberry (Vaccinium darrowii).</title>
        <authorList>
            <person name="Yu J."/>
            <person name="Hulse-Kemp A.M."/>
            <person name="Babiker E."/>
            <person name="Staton M."/>
        </authorList>
    </citation>
    <scope>NUCLEOTIDE SEQUENCE [LARGE SCALE GENOMIC DNA]</scope>
    <source>
        <strain evidence="2">cv. NJ 8807/NJ 8810</strain>
        <tissue evidence="1">Young leaf</tissue>
    </source>
</reference>
<evidence type="ECO:0000313" key="1">
    <source>
        <dbReference type="EMBL" id="KAH7856719.1"/>
    </source>
</evidence>
<gene>
    <name evidence="1" type="ORF">Vadar_004697</name>
</gene>
<dbReference type="EMBL" id="CM037153">
    <property type="protein sequence ID" value="KAH7856719.1"/>
    <property type="molecule type" value="Genomic_DNA"/>
</dbReference>
<dbReference type="Proteomes" id="UP000828048">
    <property type="component" value="Chromosome 3"/>
</dbReference>
<accession>A0ACB7YU13</accession>
<keyword evidence="2" id="KW-1185">Reference proteome</keyword>
<name>A0ACB7YU13_9ERIC</name>
<evidence type="ECO:0000313" key="2">
    <source>
        <dbReference type="Proteomes" id="UP000828048"/>
    </source>
</evidence>
<protein>
    <submittedName>
        <fullName evidence="1">Uncharacterized protein</fullName>
    </submittedName>
</protein>
<sequence>MAFWKEQHYWKQIQFRFLCRVCGKKCGGGEKQSINRVAGKQSKQLRRLAIEKLLEIPPAVSSYAEEMSGEEFRRTVEAFIARQPKFLREEELSTIVIEYMKKSWETEDFFSYLFGRSVDGFRCIGYLCFAVNVLIWSF</sequence>
<proteinExistence type="predicted"/>
<organism evidence="1 2">
    <name type="scientific">Vaccinium darrowii</name>
    <dbReference type="NCBI Taxonomy" id="229202"/>
    <lineage>
        <taxon>Eukaryota</taxon>
        <taxon>Viridiplantae</taxon>
        <taxon>Streptophyta</taxon>
        <taxon>Embryophyta</taxon>
        <taxon>Tracheophyta</taxon>
        <taxon>Spermatophyta</taxon>
        <taxon>Magnoliopsida</taxon>
        <taxon>eudicotyledons</taxon>
        <taxon>Gunneridae</taxon>
        <taxon>Pentapetalae</taxon>
        <taxon>asterids</taxon>
        <taxon>Ericales</taxon>
        <taxon>Ericaceae</taxon>
        <taxon>Vaccinioideae</taxon>
        <taxon>Vaccinieae</taxon>
        <taxon>Vaccinium</taxon>
    </lineage>
</organism>
<comment type="caution">
    <text evidence="1">The sequence shown here is derived from an EMBL/GenBank/DDBJ whole genome shotgun (WGS) entry which is preliminary data.</text>
</comment>